<evidence type="ECO:0000313" key="5">
    <source>
        <dbReference type="Proteomes" id="UP000253314"/>
    </source>
</evidence>
<dbReference type="SUPFAM" id="SSF69593">
    <property type="entry name" value="Glycerol-3-phosphate (1)-acyltransferase"/>
    <property type="match status" value="1"/>
</dbReference>
<keyword evidence="2 4" id="KW-0012">Acyltransferase</keyword>
<dbReference type="RefSeq" id="WP_113805207.1">
    <property type="nucleotide sequence ID" value="NZ_QOCW01000005.1"/>
</dbReference>
<gene>
    <name evidence="4" type="ORF">DS031_06940</name>
</gene>
<comment type="caution">
    <text evidence="4">The sequence shown here is derived from an EMBL/GenBank/DDBJ whole genome shotgun (WGS) entry which is preliminary data.</text>
</comment>
<dbReference type="OrthoDB" id="9803035at2"/>
<organism evidence="4 5">
    <name type="scientific">Bacillus taeanensis</name>
    <dbReference type="NCBI Taxonomy" id="273032"/>
    <lineage>
        <taxon>Bacteria</taxon>
        <taxon>Bacillati</taxon>
        <taxon>Bacillota</taxon>
        <taxon>Bacilli</taxon>
        <taxon>Bacillales</taxon>
        <taxon>Bacillaceae</taxon>
        <taxon>Bacillus</taxon>
    </lineage>
</organism>
<dbReference type="CDD" id="cd07989">
    <property type="entry name" value="LPLAT_AGPAT-like"/>
    <property type="match status" value="1"/>
</dbReference>
<dbReference type="AlphaFoldDB" id="A0A366XZT6"/>
<proteinExistence type="predicted"/>
<dbReference type="InterPro" id="IPR002123">
    <property type="entry name" value="Plipid/glycerol_acylTrfase"/>
</dbReference>
<dbReference type="Pfam" id="PF01553">
    <property type="entry name" value="Acyltransferase"/>
    <property type="match status" value="1"/>
</dbReference>
<evidence type="ECO:0000259" key="3">
    <source>
        <dbReference type="SMART" id="SM00563"/>
    </source>
</evidence>
<keyword evidence="1 4" id="KW-0808">Transferase</keyword>
<sequence length="194" mass="21548">MNVLYEIGKGLFYFYFKLFNRLEIRGLENFPEDKSVLLCSNHISNLDPPLVGSASPRMVHFMAKEELFKNPIAKGILNGVGAFPIKRGMSDKQAIRKAMTLLKSDKVVGLFPEGTRSKTRKLGKGLTGAGFFALRSNSHILPCAITGSYKPFNKIIVTFGKPIEFSSLREEKASAKEATEKIMEAIDQLLSENS</sequence>
<dbReference type="EMBL" id="QOCW01000005">
    <property type="protein sequence ID" value="RBW70299.1"/>
    <property type="molecule type" value="Genomic_DNA"/>
</dbReference>
<keyword evidence="5" id="KW-1185">Reference proteome</keyword>
<accession>A0A366XZT6</accession>
<dbReference type="SMART" id="SM00563">
    <property type="entry name" value="PlsC"/>
    <property type="match status" value="1"/>
</dbReference>
<dbReference type="GO" id="GO:0003841">
    <property type="term" value="F:1-acylglycerol-3-phosphate O-acyltransferase activity"/>
    <property type="evidence" value="ECO:0007669"/>
    <property type="project" value="TreeGrafter"/>
</dbReference>
<reference evidence="4 5" key="1">
    <citation type="submission" date="2018-07" db="EMBL/GenBank/DDBJ databases">
        <title>Lottiidibacillus patelloidae gen. nov., sp. nov., isolated from the intestinal tract of a marine limpet and the reclassification of B. taeanensis BH030017T, B. algicola KMM 3737T and B. hwajinpoensis SW-72T as genus Lottiidibacillus.</title>
        <authorList>
            <person name="Liu R."/>
            <person name="Huang Z."/>
        </authorList>
    </citation>
    <scope>NUCLEOTIDE SEQUENCE [LARGE SCALE GENOMIC DNA]</scope>
    <source>
        <strain evidence="4 5">BH030017</strain>
    </source>
</reference>
<dbReference type="GO" id="GO:0006654">
    <property type="term" value="P:phosphatidic acid biosynthetic process"/>
    <property type="evidence" value="ECO:0007669"/>
    <property type="project" value="TreeGrafter"/>
</dbReference>
<name>A0A366XZT6_9BACI</name>
<feature type="domain" description="Phospholipid/glycerol acyltransferase" evidence="3">
    <location>
        <begin position="36"/>
        <end position="148"/>
    </location>
</feature>
<evidence type="ECO:0000256" key="1">
    <source>
        <dbReference type="ARBA" id="ARBA00022679"/>
    </source>
</evidence>
<dbReference type="PANTHER" id="PTHR10434:SF40">
    <property type="entry name" value="1-ACYL-SN-GLYCEROL-3-PHOSPHATE ACYLTRANSFERASE"/>
    <property type="match status" value="1"/>
</dbReference>
<dbReference type="Proteomes" id="UP000253314">
    <property type="component" value="Unassembled WGS sequence"/>
</dbReference>
<evidence type="ECO:0000256" key="2">
    <source>
        <dbReference type="ARBA" id="ARBA00023315"/>
    </source>
</evidence>
<dbReference type="PANTHER" id="PTHR10434">
    <property type="entry name" value="1-ACYL-SN-GLYCEROL-3-PHOSPHATE ACYLTRANSFERASE"/>
    <property type="match status" value="1"/>
</dbReference>
<protein>
    <submittedName>
        <fullName evidence="4">1-acyl-sn-glycerol-3-phosphate acyltransferase</fullName>
    </submittedName>
</protein>
<evidence type="ECO:0000313" key="4">
    <source>
        <dbReference type="EMBL" id="RBW70299.1"/>
    </source>
</evidence>